<proteinExistence type="predicted"/>
<evidence type="ECO:0000313" key="3">
    <source>
        <dbReference type="Proteomes" id="UP001551482"/>
    </source>
</evidence>
<feature type="compositionally biased region" description="Basic and acidic residues" evidence="1">
    <location>
        <begin position="234"/>
        <end position="258"/>
    </location>
</feature>
<organism evidence="2 3">
    <name type="scientific">Streptodolium elevatio</name>
    <dbReference type="NCBI Taxonomy" id="3157996"/>
    <lineage>
        <taxon>Bacteria</taxon>
        <taxon>Bacillati</taxon>
        <taxon>Actinomycetota</taxon>
        <taxon>Actinomycetes</taxon>
        <taxon>Kitasatosporales</taxon>
        <taxon>Streptomycetaceae</taxon>
        <taxon>Streptodolium</taxon>
    </lineage>
</organism>
<protein>
    <submittedName>
        <fullName evidence="2">DUF721 domain-containing protein</fullName>
    </submittedName>
</protein>
<dbReference type="RefSeq" id="WP_358357132.1">
    <property type="nucleotide sequence ID" value="NZ_JBEZFP010000065.1"/>
</dbReference>
<evidence type="ECO:0000256" key="1">
    <source>
        <dbReference type="SAM" id="MobiDB-lite"/>
    </source>
</evidence>
<feature type="region of interest" description="Disordered" evidence="1">
    <location>
        <begin position="155"/>
        <end position="182"/>
    </location>
</feature>
<dbReference type="EMBL" id="JBEZFP010000065">
    <property type="protein sequence ID" value="MEU8136534.1"/>
    <property type="molecule type" value="Genomic_DNA"/>
</dbReference>
<sequence>MVTGPHPAGAGTTPGASGIDLARVVLRAARAAAARSAGPPAPAPRARQAQRADGREPLGLAAVLEGLVAARAWQAPAAGASILADWERIAPKLAGHVQAAAFDPATGRLDLRPDSASWATHLRLQTPALLARIADHTGIATVRTIRVLAPAARTTATPAAAGDPDTVPGPTPARREPPPGYRQAVDAHRAVVPGQQLAPAVRAAIERQDQALAWHREPEADFLAVLVDQDQEVRQADRGHRSDAYRRARQQAARDRAARSLPNIAKTTPSSSAESLRDSA</sequence>
<reference evidence="2 3" key="1">
    <citation type="submission" date="2024-06" db="EMBL/GenBank/DDBJ databases">
        <title>The Natural Products Discovery Center: Release of the First 8490 Sequenced Strains for Exploring Actinobacteria Biosynthetic Diversity.</title>
        <authorList>
            <person name="Kalkreuter E."/>
            <person name="Kautsar S.A."/>
            <person name="Yang D."/>
            <person name="Bader C.D."/>
            <person name="Teijaro C.N."/>
            <person name="Fluegel L."/>
            <person name="Davis C.M."/>
            <person name="Simpson J.R."/>
            <person name="Lauterbach L."/>
            <person name="Steele A.D."/>
            <person name="Gui C."/>
            <person name="Meng S."/>
            <person name="Li G."/>
            <person name="Viehrig K."/>
            <person name="Ye F."/>
            <person name="Su P."/>
            <person name="Kiefer A.F."/>
            <person name="Nichols A."/>
            <person name="Cepeda A.J."/>
            <person name="Yan W."/>
            <person name="Fan B."/>
            <person name="Jiang Y."/>
            <person name="Adhikari A."/>
            <person name="Zheng C.-J."/>
            <person name="Schuster L."/>
            <person name="Cowan T.M."/>
            <person name="Smanski M.J."/>
            <person name="Chevrette M.G."/>
            <person name="De Carvalho L.P.S."/>
            <person name="Shen B."/>
        </authorList>
    </citation>
    <scope>NUCLEOTIDE SEQUENCE [LARGE SCALE GENOMIC DNA]</scope>
    <source>
        <strain evidence="2 3">NPDC048946</strain>
    </source>
</reference>
<feature type="region of interest" description="Disordered" evidence="1">
    <location>
        <begin position="234"/>
        <end position="280"/>
    </location>
</feature>
<feature type="region of interest" description="Disordered" evidence="1">
    <location>
        <begin position="33"/>
        <end position="52"/>
    </location>
</feature>
<evidence type="ECO:0000313" key="2">
    <source>
        <dbReference type="EMBL" id="MEU8136534.1"/>
    </source>
</evidence>
<gene>
    <name evidence="2" type="ORF">AB0C36_23855</name>
</gene>
<accession>A0ABV3DNR9</accession>
<keyword evidence="3" id="KW-1185">Reference proteome</keyword>
<feature type="compositionally biased region" description="Low complexity" evidence="1">
    <location>
        <begin position="155"/>
        <end position="168"/>
    </location>
</feature>
<dbReference type="Pfam" id="PF05258">
    <property type="entry name" value="DciA"/>
    <property type="match status" value="1"/>
</dbReference>
<feature type="compositionally biased region" description="Low complexity" evidence="1">
    <location>
        <begin position="33"/>
        <end position="49"/>
    </location>
</feature>
<dbReference type="InterPro" id="IPR007922">
    <property type="entry name" value="DciA-like"/>
</dbReference>
<feature type="compositionally biased region" description="Polar residues" evidence="1">
    <location>
        <begin position="265"/>
        <end position="274"/>
    </location>
</feature>
<name>A0ABV3DNR9_9ACTN</name>
<dbReference type="Proteomes" id="UP001551482">
    <property type="component" value="Unassembled WGS sequence"/>
</dbReference>
<comment type="caution">
    <text evidence="2">The sequence shown here is derived from an EMBL/GenBank/DDBJ whole genome shotgun (WGS) entry which is preliminary data.</text>
</comment>